<keyword evidence="1" id="KW-0812">Transmembrane</keyword>
<keyword evidence="3" id="KW-1185">Reference proteome</keyword>
<dbReference type="EMBL" id="JAUDUY010000003">
    <property type="protein sequence ID" value="MDM9631351.1"/>
    <property type="molecule type" value="Genomic_DNA"/>
</dbReference>
<sequence>MGRSEQHILSQNPVTNNCPECFNQDLTLTFYQKHLRGNLFDRITSELSHELKCNTCDTVIYPVSWTDDIERSVEYYQKAVKPEKPVVKFRPLFFVVVILGILLAGTLIYLVLRGAI</sequence>
<comment type="caution">
    <text evidence="2">The sequence shown here is derived from an EMBL/GenBank/DDBJ whole genome shotgun (WGS) entry which is preliminary data.</text>
</comment>
<dbReference type="Proteomes" id="UP001174839">
    <property type="component" value="Unassembled WGS sequence"/>
</dbReference>
<proteinExistence type="predicted"/>
<gene>
    <name evidence="2" type="ORF">QU605_07710</name>
</gene>
<dbReference type="RefSeq" id="WP_289724709.1">
    <property type="nucleotide sequence ID" value="NZ_JAUDUY010000003.1"/>
</dbReference>
<accession>A0ABT7WEJ9</accession>
<name>A0ABT7WEJ9_9FLAO</name>
<feature type="transmembrane region" description="Helical" evidence="1">
    <location>
        <begin position="92"/>
        <end position="112"/>
    </location>
</feature>
<evidence type="ECO:0000313" key="2">
    <source>
        <dbReference type="EMBL" id="MDM9631351.1"/>
    </source>
</evidence>
<reference evidence="2" key="1">
    <citation type="submission" date="2023-06" db="EMBL/GenBank/DDBJ databases">
        <title>Robiginitalea aurantiacus sp. nov. and Algoriphagus sediminis sp. nov., isolated from coastal sediment.</title>
        <authorList>
            <person name="Zhou Z.Y."/>
            <person name="An J."/>
            <person name="Jia Y.W."/>
            <person name="Du Z.J."/>
        </authorList>
    </citation>
    <scope>NUCLEOTIDE SEQUENCE</scope>
    <source>
        <strain evidence="2">M39</strain>
    </source>
</reference>
<organism evidence="2 3">
    <name type="scientific">Robiginitalea aurantiaca</name>
    <dbReference type="NCBI Taxonomy" id="3056915"/>
    <lineage>
        <taxon>Bacteria</taxon>
        <taxon>Pseudomonadati</taxon>
        <taxon>Bacteroidota</taxon>
        <taxon>Flavobacteriia</taxon>
        <taxon>Flavobacteriales</taxon>
        <taxon>Flavobacteriaceae</taxon>
        <taxon>Robiginitalea</taxon>
    </lineage>
</organism>
<evidence type="ECO:0000313" key="3">
    <source>
        <dbReference type="Proteomes" id="UP001174839"/>
    </source>
</evidence>
<keyword evidence="1" id="KW-0472">Membrane</keyword>
<evidence type="ECO:0000256" key="1">
    <source>
        <dbReference type="SAM" id="Phobius"/>
    </source>
</evidence>
<protein>
    <submittedName>
        <fullName evidence="2">Uncharacterized protein</fullName>
    </submittedName>
</protein>
<keyword evidence="1" id="KW-1133">Transmembrane helix</keyword>